<organism evidence="1">
    <name type="scientific">Anguilla anguilla</name>
    <name type="common">European freshwater eel</name>
    <name type="synonym">Muraena anguilla</name>
    <dbReference type="NCBI Taxonomy" id="7936"/>
    <lineage>
        <taxon>Eukaryota</taxon>
        <taxon>Metazoa</taxon>
        <taxon>Chordata</taxon>
        <taxon>Craniata</taxon>
        <taxon>Vertebrata</taxon>
        <taxon>Euteleostomi</taxon>
        <taxon>Actinopterygii</taxon>
        <taxon>Neopterygii</taxon>
        <taxon>Teleostei</taxon>
        <taxon>Anguilliformes</taxon>
        <taxon>Anguillidae</taxon>
        <taxon>Anguilla</taxon>
    </lineage>
</organism>
<name>A0A0E9TT78_ANGAN</name>
<protein>
    <submittedName>
        <fullName evidence="1">Uncharacterized protein</fullName>
    </submittedName>
</protein>
<accession>A0A0E9TT78</accession>
<reference evidence="1" key="1">
    <citation type="submission" date="2014-11" db="EMBL/GenBank/DDBJ databases">
        <authorList>
            <person name="Amaro Gonzalez C."/>
        </authorList>
    </citation>
    <scope>NUCLEOTIDE SEQUENCE</scope>
</reference>
<evidence type="ECO:0000313" key="1">
    <source>
        <dbReference type="EMBL" id="JAH56682.1"/>
    </source>
</evidence>
<dbReference type="EMBL" id="GBXM01051895">
    <property type="protein sequence ID" value="JAH56682.1"/>
    <property type="molecule type" value="Transcribed_RNA"/>
</dbReference>
<proteinExistence type="predicted"/>
<reference evidence="1" key="2">
    <citation type="journal article" date="2015" name="Fish Shellfish Immunol.">
        <title>Early steps in the European eel (Anguilla anguilla)-Vibrio vulnificus interaction in the gills: Role of the RtxA13 toxin.</title>
        <authorList>
            <person name="Callol A."/>
            <person name="Pajuelo D."/>
            <person name="Ebbesson L."/>
            <person name="Teles M."/>
            <person name="MacKenzie S."/>
            <person name="Amaro C."/>
        </authorList>
    </citation>
    <scope>NUCLEOTIDE SEQUENCE</scope>
</reference>
<sequence length="21" mass="2586">MGSTWTYKIRNHYVLITELLF</sequence>
<dbReference type="AlphaFoldDB" id="A0A0E9TT78"/>